<reference evidence="2 3" key="1">
    <citation type="journal article" date="2019" name="Int. J. Syst. Evol. Microbiol.">
        <title>The Global Catalogue of Microorganisms (GCM) 10K type strain sequencing project: providing services to taxonomists for standard genome sequencing and annotation.</title>
        <authorList>
            <consortium name="The Broad Institute Genomics Platform"/>
            <consortium name="The Broad Institute Genome Sequencing Center for Infectious Disease"/>
            <person name="Wu L."/>
            <person name="Ma J."/>
        </authorList>
    </citation>
    <scope>NUCLEOTIDE SEQUENCE [LARGE SCALE GENOMIC DNA]</scope>
    <source>
        <strain evidence="2 3">Y73</strain>
    </source>
</reference>
<evidence type="ECO:0000313" key="2">
    <source>
        <dbReference type="EMBL" id="MFC6888189.1"/>
    </source>
</evidence>
<comment type="caution">
    <text evidence="2">The sequence shown here is derived from an EMBL/GenBank/DDBJ whole genome shotgun (WGS) entry which is preliminary data.</text>
</comment>
<accession>A0ABD5UFX0</accession>
<dbReference type="RefSeq" id="WP_379764948.1">
    <property type="nucleotide sequence ID" value="NZ_JBHSXI010000001.1"/>
</dbReference>
<keyword evidence="3" id="KW-1185">Reference proteome</keyword>
<dbReference type="Gene3D" id="1.10.10.10">
    <property type="entry name" value="Winged helix-like DNA-binding domain superfamily/Winged helix DNA-binding domain"/>
    <property type="match status" value="1"/>
</dbReference>
<dbReference type="Proteomes" id="UP001596333">
    <property type="component" value="Unassembled WGS sequence"/>
</dbReference>
<protein>
    <submittedName>
        <fullName evidence="2">DUF433 domain-containing protein</fullName>
    </submittedName>
</protein>
<evidence type="ECO:0000256" key="1">
    <source>
        <dbReference type="SAM" id="MobiDB-lite"/>
    </source>
</evidence>
<dbReference type="InterPro" id="IPR036388">
    <property type="entry name" value="WH-like_DNA-bd_sf"/>
</dbReference>
<dbReference type="EMBL" id="JBHSXI010000001">
    <property type="protein sequence ID" value="MFC6888189.1"/>
    <property type="molecule type" value="Genomic_DNA"/>
</dbReference>
<dbReference type="InterPro" id="IPR009057">
    <property type="entry name" value="Homeodomain-like_sf"/>
</dbReference>
<organism evidence="2 3">
    <name type="scientific">Halorubrum trueperi</name>
    <dbReference type="NCBI Taxonomy" id="2004704"/>
    <lineage>
        <taxon>Archaea</taxon>
        <taxon>Methanobacteriati</taxon>
        <taxon>Methanobacteriota</taxon>
        <taxon>Stenosarchaea group</taxon>
        <taxon>Halobacteria</taxon>
        <taxon>Halobacteriales</taxon>
        <taxon>Haloferacaceae</taxon>
        <taxon>Halorubrum</taxon>
    </lineage>
</organism>
<dbReference type="AlphaFoldDB" id="A0ABD5UFX0"/>
<dbReference type="SUPFAM" id="SSF46689">
    <property type="entry name" value="Homeodomain-like"/>
    <property type="match status" value="1"/>
</dbReference>
<gene>
    <name evidence="2" type="ORF">ACFQEY_03850</name>
</gene>
<feature type="region of interest" description="Disordered" evidence="1">
    <location>
        <begin position="72"/>
        <end position="110"/>
    </location>
</feature>
<proteinExistence type="predicted"/>
<sequence length="110" mass="12423">MAVTTYRIVSADESTIHDEPHIEGSRVTVRQPHAVVEKAGQRPDRVADRHGLDVGEVYEALAYYHRNPEEMQRVEARHTRAATEATRQSSVTPKNEVSTKSPTRRIGCSW</sequence>
<evidence type="ECO:0000313" key="3">
    <source>
        <dbReference type="Proteomes" id="UP001596333"/>
    </source>
</evidence>
<name>A0ABD5UFX0_9EURY</name>
<feature type="compositionally biased region" description="Polar residues" evidence="1">
    <location>
        <begin position="88"/>
        <end position="101"/>
    </location>
</feature>